<reference evidence="1" key="1">
    <citation type="journal article" date="2015" name="Nature">
        <title>Complex archaea that bridge the gap between prokaryotes and eukaryotes.</title>
        <authorList>
            <person name="Spang A."/>
            <person name="Saw J.H."/>
            <person name="Jorgensen S.L."/>
            <person name="Zaremba-Niedzwiedzka K."/>
            <person name="Martijn J."/>
            <person name="Lind A.E."/>
            <person name="van Eijk R."/>
            <person name="Schleper C."/>
            <person name="Guy L."/>
            <person name="Ettema T.J."/>
        </authorList>
    </citation>
    <scope>NUCLEOTIDE SEQUENCE</scope>
</reference>
<organism evidence="1">
    <name type="scientific">marine sediment metagenome</name>
    <dbReference type="NCBI Taxonomy" id="412755"/>
    <lineage>
        <taxon>unclassified sequences</taxon>
        <taxon>metagenomes</taxon>
        <taxon>ecological metagenomes</taxon>
    </lineage>
</organism>
<comment type="caution">
    <text evidence="1">The sequence shown here is derived from an EMBL/GenBank/DDBJ whole genome shotgun (WGS) entry which is preliminary data.</text>
</comment>
<dbReference type="AlphaFoldDB" id="A0A0F9S1E2"/>
<dbReference type="EMBL" id="LAZR01002369">
    <property type="protein sequence ID" value="KKN30946.1"/>
    <property type="molecule type" value="Genomic_DNA"/>
</dbReference>
<accession>A0A0F9S1E2</accession>
<protein>
    <submittedName>
        <fullName evidence="1">Uncharacterized protein</fullName>
    </submittedName>
</protein>
<name>A0A0F9S1E2_9ZZZZ</name>
<evidence type="ECO:0000313" key="1">
    <source>
        <dbReference type="EMBL" id="KKN30946.1"/>
    </source>
</evidence>
<gene>
    <name evidence="1" type="ORF">LCGC14_0828990</name>
</gene>
<proteinExistence type="predicted"/>
<sequence>MKIAWDLFNARGKWKYGGISEIPDETQLWDDNVLELIDKNQTEVFLGTITGRSLHLVVDLVEGSCKDDKKFFKAIFIQE</sequence>